<evidence type="ECO:0000313" key="14">
    <source>
        <dbReference type="Proteomes" id="UP000010408"/>
    </source>
</evidence>
<comment type="similarity">
    <text evidence="2 9">Belongs to the aspartokinase family.</text>
</comment>
<dbReference type="PANTHER" id="PTHR21499">
    <property type="entry name" value="ASPARTATE KINASE"/>
    <property type="match status" value="1"/>
</dbReference>
<dbReference type="EMBL" id="AMEQ01000018">
    <property type="protein sequence ID" value="EKY02237.1"/>
    <property type="molecule type" value="Genomic_DNA"/>
</dbReference>
<dbReference type="PIRSF" id="PIRSF000726">
    <property type="entry name" value="Asp_kin"/>
    <property type="match status" value="1"/>
</dbReference>
<dbReference type="Gene3D" id="1.20.120.1320">
    <property type="entry name" value="Aspartokinase, catalytic domain"/>
    <property type="match status" value="1"/>
</dbReference>
<evidence type="ECO:0000256" key="8">
    <source>
        <dbReference type="PIRSR" id="PIRSR000726-1"/>
    </source>
</evidence>
<dbReference type="Gene3D" id="3.30.70.260">
    <property type="match status" value="2"/>
</dbReference>
<evidence type="ECO:0000256" key="6">
    <source>
        <dbReference type="ARBA" id="ARBA00022840"/>
    </source>
</evidence>
<dbReference type="Proteomes" id="UP000010408">
    <property type="component" value="Unassembled WGS sequence"/>
</dbReference>
<keyword evidence="5 9" id="KW-0418">Kinase</keyword>
<evidence type="ECO:0000256" key="1">
    <source>
        <dbReference type="ARBA" id="ARBA00004766"/>
    </source>
</evidence>
<accession>L1NG98</accession>
<comment type="caution">
    <text evidence="13">The sequence shown here is derived from an EMBL/GenBank/DDBJ whole genome shotgun (WGS) entry which is preliminary data.</text>
</comment>
<keyword evidence="10" id="KW-0028">Amino-acid biosynthesis</keyword>
<dbReference type="GO" id="GO:0009090">
    <property type="term" value="P:homoserine biosynthetic process"/>
    <property type="evidence" value="ECO:0007669"/>
    <property type="project" value="TreeGrafter"/>
</dbReference>
<evidence type="ECO:0000256" key="2">
    <source>
        <dbReference type="ARBA" id="ARBA00010122"/>
    </source>
</evidence>
<gene>
    <name evidence="13" type="ORF">HMPREF9134_00626</name>
</gene>
<comment type="pathway">
    <text evidence="10">Amino-acid biosynthesis; L-threonine biosynthesis; L-threonine from L-aspartate: step 1/5.</text>
</comment>
<protein>
    <recommendedName>
        <fullName evidence="9">Aspartokinase</fullName>
        <ecNumber evidence="9">2.7.2.4</ecNumber>
    </recommendedName>
</protein>
<evidence type="ECO:0000256" key="5">
    <source>
        <dbReference type="ARBA" id="ARBA00022777"/>
    </source>
</evidence>
<evidence type="ECO:0000259" key="11">
    <source>
        <dbReference type="Pfam" id="PF00696"/>
    </source>
</evidence>
<dbReference type="GO" id="GO:0009088">
    <property type="term" value="P:threonine biosynthetic process"/>
    <property type="evidence" value="ECO:0007669"/>
    <property type="project" value="UniProtKB-UniPathway"/>
</dbReference>
<dbReference type="AlphaFoldDB" id="L1NG98"/>
<dbReference type="InterPro" id="IPR005260">
    <property type="entry name" value="Asp_kin_monofn"/>
</dbReference>
<evidence type="ECO:0000259" key="12">
    <source>
        <dbReference type="Pfam" id="PF22468"/>
    </source>
</evidence>
<comment type="pathway">
    <text evidence="1 10">Amino-acid biosynthesis; L-lysine biosynthesis via DAP pathway; (S)-tetrahydrodipicolinate from L-aspartate: step 1/4.</text>
</comment>
<keyword evidence="3 9" id="KW-0808">Transferase</keyword>
<feature type="binding site" evidence="8">
    <location>
        <position position="39"/>
    </location>
    <ligand>
        <name>substrate</name>
    </ligand>
</feature>
<dbReference type="SUPFAM" id="SSF53633">
    <property type="entry name" value="Carbamate kinase-like"/>
    <property type="match status" value="1"/>
</dbReference>
<evidence type="ECO:0000256" key="9">
    <source>
        <dbReference type="RuleBase" id="RU003448"/>
    </source>
</evidence>
<dbReference type="EC" id="2.7.2.4" evidence="9"/>
<dbReference type="UniPathway" id="UPA00050">
    <property type="reaction ID" value="UER00461"/>
</dbReference>
<keyword evidence="4 8" id="KW-0547">Nucleotide-binding</keyword>
<dbReference type="GO" id="GO:0005524">
    <property type="term" value="F:ATP binding"/>
    <property type="evidence" value="ECO:0007669"/>
    <property type="project" value="UniProtKB-KW"/>
</dbReference>
<dbReference type="UniPathway" id="UPA00034">
    <property type="reaction ID" value="UER00015"/>
</dbReference>
<keyword evidence="6 8" id="KW-0067">ATP-binding</keyword>
<dbReference type="InterPro" id="IPR045865">
    <property type="entry name" value="ACT-like_dom_sf"/>
</dbReference>
<comment type="pathway">
    <text evidence="10">Amino-acid biosynthesis; L-methionine biosynthesis via de novo pathway; L-homoserine from L-aspartate: step 1/3.</text>
</comment>
<dbReference type="GO" id="GO:0009089">
    <property type="term" value="P:lysine biosynthetic process via diaminopimelate"/>
    <property type="evidence" value="ECO:0007669"/>
    <property type="project" value="UniProtKB-UniPathway"/>
</dbReference>
<reference evidence="13 14" key="1">
    <citation type="submission" date="2012-05" db="EMBL/GenBank/DDBJ databases">
        <authorList>
            <person name="Weinstock G."/>
            <person name="Sodergren E."/>
            <person name="Lobos E.A."/>
            <person name="Fulton L."/>
            <person name="Fulton R."/>
            <person name="Courtney L."/>
            <person name="Fronick C."/>
            <person name="O'Laughlin M."/>
            <person name="Godfrey J."/>
            <person name="Wilson R.M."/>
            <person name="Miner T."/>
            <person name="Farmer C."/>
            <person name="Delehaunty K."/>
            <person name="Cordes M."/>
            <person name="Minx P."/>
            <person name="Tomlinson C."/>
            <person name="Chen J."/>
            <person name="Wollam A."/>
            <person name="Pepin K.H."/>
            <person name="Bhonagiri V."/>
            <person name="Zhang X."/>
            <person name="Suruliraj S."/>
            <person name="Warren W."/>
            <person name="Mitreva M."/>
            <person name="Mardis E.R."/>
            <person name="Wilson R.K."/>
        </authorList>
    </citation>
    <scope>NUCLEOTIDE SEQUENCE [LARGE SCALE GENOMIC DNA]</scope>
    <source>
        <strain evidence="13 14">F0037</strain>
    </source>
</reference>
<feature type="domain" description="Aspartate/glutamate/uridylate kinase" evidence="11">
    <location>
        <begin position="1"/>
        <end position="275"/>
    </location>
</feature>
<dbReference type="STRING" id="1127696.HMPREF9134_00626"/>
<organism evidence="13 14">
    <name type="scientific">Porphyromonas catoniae F0037</name>
    <dbReference type="NCBI Taxonomy" id="1127696"/>
    <lineage>
        <taxon>Bacteria</taxon>
        <taxon>Pseudomonadati</taxon>
        <taxon>Bacteroidota</taxon>
        <taxon>Bacteroidia</taxon>
        <taxon>Bacteroidales</taxon>
        <taxon>Porphyromonadaceae</taxon>
        <taxon>Porphyromonas</taxon>
    </lineage>
</organism>
<evidence type="ECO:0000256" key="7">
    <source>
        <dbReference type="ARBA" id="ARBA00047872"/>
    </source>
</evidence>
<feature type="binding site" evidence="8">
    <location>
        <begin position="218"/>
        <end position="219"/>
    </location>
    <ligand>
        <name>ATP</name>
        <dbReference type="ChEBI" id="CHEBI:30616"/>
    </ligand>
</feature>
<dbReference type="Gene3D" id="3.40.1160.10">
    <property type="entry name" value="Acetylglutamate kinase-like"/>
    <property type="match status" value="1"/>
</dbReference>
<proteinExistence type="inferred from homology"/>
<evidence type="ECO:0000256" key="3">
    <source>
        <dbReference type="ARBA" id="ARBA00022679"/>
    </source>
</evidence>
<dbReference type="HOGENOM" id="CLU_009116_6_0_10"/>
<evidence type="ECO:0000256" key="4">
    <source>
        <dbReference type="ARBA" id="ARBA00022741"/>
    </source>
</evidence>
<dbReference type="UniPathway" id="UPA00051">
    <property type="reaction ID" value="UER00462"/>
</dbReference>
<dbReference type="PATRIC" id="fig|1127696.3.peg.555"/>
<feature type="binding site" evidence="8">
    <location>
        <begin position="2"/>
        <end position="5"/>
    </location>
    <ligand>
        <name>ATP</name>
        <dbReference type="ChEBI" id="CHEBI:30616"/>
    </ligand>
</feature>
<name>L1NG98_9PORP</name>
<dbReference type="SUPFAM" id="SSF55021">
    <property type="entry name" value="ACT-like"/>
    <property type="match status" value="2"/>
</dbReference>
<feature type="binding site" evidence="8">
    <location>
        <position position="229"/>
    </location>
    <ligand>
        <name>ATP</name>
        <dbReference type="ChEBI" id="CHEBI:30616"/>
    </ligand>
</feature>
<dbReference type="InterPro" id="IPR036393">
    <property type="entry name" value="AceGlu_kinase-like_sf"/>
</dbReference>
<evidence type="ECO:0000256" key="10">
    <source>
        <dbReference type="RuleBase" id="RU004249"/>
    </source>
</evidence>
<comment type="catalytic activity">
    <reaction evidence="7 9">
        <text>L-aspartate + ATP = 4-phospho-L-aspartate + ADP</text>
        <dbReference type="Rhea" id="RHEA:23776"/>
        <dbReference type="ChEBI" id="CHEBI:29991"/>
        <dbReference type="ChEBI" id="CHEBI:30616"/>
        <dbReference type="ChEBI" id="CHEBI:57535"/>
        <dbReference type="ChEBI" id="CHEBI:456216"/>
        <dbReference type="EC" id="2.7.2.4"/>
    </reaction>
</comment>
<sequence>MKFGGTSVASAERIQHVANLITATDEPKIVVLSALAGTTNALVEIGHQLMAHHRHEALTILTKLKHKYESETRKLFPDTKSYDKAWTLVNETFFFLEQICYAESFTLFDEKKILARGELLSTAMMLRHLSDRGIQAVGLPALEYMRTDKQAEPDEAFIEEHLKGLIKLAPEGTHLFITEGYICRNAFGDIDNLQRGGSDYTATLIGAALAVDEIQIWTDIDGMHNNDPRFVDATSPVRRLHFEEASELAYFGAKILHPTCIQPAKRRSIPVRLLNTLAPEAPGTLISLDTDKDMIKAVAAKDNITMLRIRSNHQLSHWCFIGKVFSLFEHHCIPIDMVASTEASISLTFERPSLPDELRIGLLQLGSIEVEHGLTIVCIVGDLEWENIGFEAQILNALREVPIRMISYGGSDYNLSVLVEAKDKQRTLLALSNHLFSSTAKE</sequence>
<feature type="binding site" evidence="8">
    <location>
        <position position="118"/>
    </location>
    <ligand>
        <name>substrate</name>
    </ligand>
</feature>
<dbReference type="NCBIfam" id="TIGR00657">
    <property type="entry name" value="asp_kinases"/>
    <property type="match status" value="1"/>
</dbReference>
<dbReference type="GO" id="GO:0005829">
    <property type="term" value="C:cytosol"/>
    <property type="evidence" value="ECO:0007669"/>
    <property type="project" value="TreeGrafter"/>
</dbReference>
<dbReference type="InterPro" id="IPR001341">
    <property type="entry name" value="Asp_kinase"/>
</dbReference>
<dbReference type="InterPro" id="IPR001048">
    <property type="entry name" value="Asp/Glu/Uridylate_kinase"/>
</dbReference>
<evidence type="ECO:0000313" key="13">
    <source>
        <dbReference type="EMBL" id="EKY02237.1"/>
    </source>
</evidence>
<dbReference type="InterPro" id="IPR054352">
    <property type="entry name" value="ACT_Aspartokinase"/>
</dbReference>
<dbReference type="GO" id="GO:0004072">
    <property type="term" value="F:aspartate kinase activity"/>
    <property type="evidence" value="ECO:0007669"/>
    <property type="project" value="UniProtKB-EC"/>
</dbReference>
<feature type="domain" description="Aspartokinase ACT" evidence="12">
    <location>
        <begin position="377"/>
        <end position="434"/>
    </location>
</feature>
<dbReference type="eggNOG" id="COG0527">
    <property type="taxonomic scope" value="Bacteria"/>
</dbReference>
<dbReference type="InterPro" id="IPR042199">
    <property type="entry name" value="AsparK_Bifunc_asparK/hSer_DH"/>
</dbReference>
<dbReference type="Pfam" id="PF00696">
    <property type="entry name" value="AA_kinase"/>
    <property type="match status" value="1"/>
</dbReference>
<dbReference type="Pfam" id="PF22468">
    <property type="entry name" value="ACT_9"/>
    <property type="match status" value="1"/>
</dbReference>
<dbReference type="PANTHER" id="PTHR21499:SF59">
    <property type="entry name" value="ASPARTOKINASE"/>
    <property type="match status" value="1"/>
</dbReference>